<name>A0AAV1A2Y5_VICFA</name>
<accession>A0AAV1A2Y5</accession>
<proteinExistence type="predicted"/>
<evidence type="ECO:0000313" key="1">
    <source>
        <dbReference type="EMBL" id="CAI8603255.1"/>
    </source>
</evidence>
<sequence>MGDRIEALETQMESVTTTLQGLALQMQHHAKQMQQQSLILTELSKQIENPFEALSTLRQTGNVEEFVEAFELLSSQVGQLPEALNLNQLKSHLLRAQQQMKNLEDKAVVKDRGVVRDLDEEVGLDFGHKPKVWRVYTRIRDKGIKE</sequence>
<gene>
    <name evidence="1" type="ORF">VFH_III078320</name>
</gene>
<organism evidence="1 2">
    <name type="scientific">Vicia faba</name>
    <name type="common">Broad bean</name>
    <name type="synonym">Faba vulgaris</name>
    <dbReference type="NCBI Taxonomy" id="3906"/>
    <lineage>
        <taxon>Eukaryota</taxon>
        <taxon>Viridiplantae</taxon>
        <taxon>Streptophyta</taxon>
        <taxon>Embryophyta</taxon>
        <taxon>Tracheophyta</taxon>
        <taxon>Spermatophyta</taxon>
        <taxon>Magnoliopsida</taxon>
        <taxon>eudicotyledons</taxon>
        <taxon>Gunneridae</taxon>
        <taxon>Pentapetalae</taxon>
        <taxon>rosids</taxon>
        <taxon>fabids</taxon>
        <taxon>Fabales</taxon>
        <taxon>Fabaceae</taxon>
        <taxon>Papilionoideae</taxon>
        <taxon>50 kb inversion clade</taxon>
        <taxon>NPAAA clade</taxon>
        <taxon>Hologalegina</taxon>
        <taxon>IRL clade</taxon>
        <taxon>Fabeae</taxon>
        <taxon>Vicia</taxon>
    </lineage>
</organism>
<keyword evidence="2" id="KW-1185">Reference proteome</keyword>
<reference evidence="1 2" key="1">
    <citation type="submission" date="2023-01" db="EMBL/GenBank/DDBJ databases">
        <authorList>
            <person name="Kreplak J."/>
        </authorList>
    </citation>
    <scope>NUCLEOTIDE SEQUENCE [LARGE SCALE GENOMIC DNA]</scope>
</reference>
<evidence type="ECO:0000313" key="2">
    <source>
        <dbReference type="Proteomes" id="UP001157006"/>
    </source>
</evidence>
<dbReference type="AlphaFoldDB" id="A0AAV1A2Y5"/>
<protein>
    <submittedName>
        <fullName evidence="1">Uncharacterized protein</fullName>
    </submittedName>
</protein>
<dbReference type="EMBL" id="OX451738">
    <property type="protein sequence ID" value="CAI8603255.1"/>
    <property type="molecule type" value="Genomic_DNA"/>
</dbReference>
<dbReference type="Proteomes" id="UP001157006">
    <property type="component" value="Chromosome 3"/>
</dbReference>